<accession>A0ABW9XKV8</accession>
<name>A0ABW9XKV8_9BACL</name>
<dbReference type="PANTHER" id="PTHR46246">
    <property type="entry name" value="GUANOSINE-3',5'-BIS(DIPHOSPHATE) 3'-PYROPHOSPHOHYDROLASE MESH1"/>
    <property type="match status" value="1"/>
</dbReference>
<dbReference type="Proteomes" id="UP000665561">
    <property type="component" value="Unassembled WGS sequence"/>
</dbReference>
<proteinExistence type="predicted"/>
<dbReference type="PANTHER" id="PTHR46246:SF1">
    <property type="entry name" value="GUANOSINE-3',5'-BIS(DIPHOSPHATE) 3'-PYROPHOSPHOHYDROLASE MESH1"/>
    <property type="match status" value="1"/>
</dbReference>
<reference evidence="1 2" key="1">
    <citation type="submission" date="2020-01" db="EMBL/GenBank/DDBJ databases">
        <title>Paenibacillus soybeanensis sp. nov. isolated from the nodules of soybean (Glycine max(L.) Merr).</title>
        <authorList>
            <person name="Wang H."/>
        </authorList>
    </citation>
    <scope>NUCLEOTIDE SEQUENCE [LARGE SCALE GENOMIC DNA]</scope>
    <source>
        <strain evidence="1 2">T1</strain>
    </source>
</reference>
<comment type="caution">
    <text evidence="1">The sequence shown here is derived from an EMBL/GenBank/DDBJ whole genome shotgun (WGS) entry which is preliminary data.</text>
</comment>
<evidence type="ECO:0000313" key="1">
    <source>
        <dbReference type="EMBL" id="NBD23244.1"/>
    </source>
</evidence>
<evidence type="ECO:0000313" key="2">
    <source>
        <dbReference type="Proteomes" id="UP000665561"/>
    </source>
</evidence>
<dbReference type="EMBL" id="JAAAMV010000002">
    <property type="protein sequence ID" value="NBD23244.1"/>
    <property type="molecule type" value="Genomic_DNA"/>
</dbReference>
<dbReference type="Gene3D" id="1.10.3210.10">
    <property type="entry name" value="Hypothetical protein af1432"/>
    <property type="match status" value="1"/>
</dbReference>
<organism evidence="1 2">
    <name type="scientific">Paenibacillus glycinis</name>
    <dbReference type="NCBI Taxonomy" id="2697035"/>
    <lineage>
        <taxon>Bacteria</taxon>
        <taxon>Bacillati</taxon>
        <taxon>Bacillota</taxon>
        <taxon>Bacilli</taxon>
        <taxon>Bacillales</taxon>
        <taxon>Paenibacillaceae</taxon>
        <taxon>Paenibacillus</taxon>
    </lineage>
</organism>
<keyword evidence="2" id="KW-1185">Reference proteome</keyword>
<dbReference type="SUPFAM" id="SSF109604">
    <property type="entry name" value="HD-domain/PDEase-like"/>
    <property type="match status" value="1"/>
</dbReference>
<dbReference type="RefSeq" id="WP_161741671.1">
    <property type="nucleotide sequence ID" value="NZ_JAAAMV010000002.1"/>
</dbReference>
<dbReference type="Pfam" id="PF13328">
    <property type="entry name" value="HD_4"/>
    <property type="match status" value="1"/>
</dbReference>
<dbReference type="InterPro" id="IPR052194">
    <property type="entry name" value="MESH1"/>
</dbReference>
<gene>
    <name evidence="1" type="ORF">GT019_05125</name>
</gene>
<sequence>MNIERAIAVALEAHEGQLDKGGHPYILHPLAVMNRVKTMDEKIVAVLHDTVEDSDVTFEQLTEYGFSAAIVAAVRALTRHAAESYDEFVDRAKADPIARNVKIADIQENMDLSRIGDPAPADIDRLGKYRRALERLERG</sequence>
<protein>
    <submittedName>
        <fullName evidence="1">HD domain-containing protein</fullName>
    </submittedName>
</protein>